<gene>
    <name evidence="2" type="ORF">BBOH_1085</name>
</gene>
<organism evidence="2 3">
    <name type="scientific">Bifidobacterium bohemicum DSM 22767</name>
    <dbReference type="NCBI Taxonomy" id="1437606"/>
    <lineage>
        <taxon>Bacteria</taxon>
        <taxon>Bacillati</taxon>
        <taxon>Actinomycetota</taxon>
        <taxon>Actinomycetes</taxon>
        <taxon>Bifidobacteriales</taxon>
        <taxon>Bifidobacteriaceae</taxon>
        <taxon>Bifidobacterium</taxon>
    </lineage>
</organism>
<evidence type="ECO:0000256" key="1">
    <source>
        <dbReference type="SAM" id="Phobius"/>
    </source>
</evidence>
<dbReference type="STRING" id="1437606.BBOH_1085"/>
<reference evidence="2 3" key="1">
    <citation type="submission" date="2014-03" db="EMBL/GenBank/DDBJ databases">
        <title>Genomics of Bifidobacteria.</title>
        <authorList>
            <person name="Ventura M."/>
            <person name="Milani C."/>
            <person name="Lugli G.A."/>
        </authorList>
    </citation>
    <scope>NUCLEOTIDE SEQUENCE [LARGE SCALE GENOMIC DNA]</scope>
    <source>
        <strain evidence="2 3">DSM 22767</strain>
    </source>
</reference>
<keyword evidence="1" id="KW-0812">Transmembrane</keyword>
<feature type="transmembrane region" description="Helical" evidence="1">
    <location>
        <begin position="44"/>
        <end position="74"/>
    </location>
</feature>
<proteinExistence type="predicted"/>
<feature type="transmembrane region" description="Helical" evidence="1">
    <location>
        <begin position="6"/>
        <end position="32"/>
    </location>
</feature>
<sequence length="77" mass="8378">MSPDAPFWIAHSTACRVTAFFVLLVLAILFCASEWFRVEGAIGYGLHVLATGLFGVMSLALPLFLVVWAVVVVFDGF</sequence>
<keyword evidence="1" id="KW-1133">Transmembrane helix</keyword>
<evidence type="ECO:0000313" key="2">
    <source>
        <dbReference type="EMBL" id="KFI45506.1"/>
    </source>
</evidence>
<name>A0A086ZG56_9BIFI</name>
<protein>
    <submittedName>
        <fullName evidence="2">Uncharacterized protein</fullName>
    </submittedName>
</protein>
<dbReference type="AlphaFoldDB" id="A0A086ZG56"/>
<comment type="caution">
    <text evidence="2">The sequence shown here is derived from an EMBL/GenBank/DDBJ whole genome shotgun (WGS) entry which is preliminary data.</text>
</comment>
<evidence type="ECO:0000313" key="3">
    <source>
        <dbReference type="Proteomes" id="UP000029096"/>
    </source>
</evidence>
<dbReference type="Proteomes" id="UP000029096">
    <property type="component" value="Unassembled WGS sequence"/>
</dbReference>
<dbReference type="EMBL" id="JGYP01000002">
    <property type="protein sequence ID" value="KFI45506.1"/>
    <property type="molecule type" value="Genomic_DNA"/>
</dbReference>
<dbReference type="eggNOG" id="COG1674">
    <property type="taxonomic scope" value="Bacteria"/>
</dbReference>
<accession>A0A086ZG56</accession>
<keyword evidence="3" id="KW-1185">Reference proteome</keyword>
<keyword evidence="1" id="KW-0472">Membrane</keyword>